<keyword evidence="3" id="KW-0804">Transcription</keyword>
<dbReference type="Gene3D" id="1.10.357.10">
    <property type="entry name" value="Tetracycline Repressor, domain 2"/>
    <property type="match status" value="1"/>
</dbReference>
<dbReference type="PROSITE" id="PS50977">
    <property type="entry name" value="HTH_TETR_2"/>
    <property type="match status" value="1"/>
</dbReference>
<sequence>MAATAARITTVSRRLTAARGLAGFTIDELCDEVGIARRTFFNYFPGKEDAVLGIDETERGERLAARFLERGSRGWGAVFDDVIDIAGEHAAEMGLGLAEHADFHAALEREPRLLVRFMGLNRARDEVLASLIARREDVPEDDPRPRACVELISIAMSTTMSSLFAGGVDASRSAGDVVADTLRSTIDGFRAVLATDPPSSPPPSPRKDHP</sequence>
<comment type="caution">
    <text evidence="6">The sequence shown here is derived from an EMBL/GenBank/DDBJ whole genome shotgun (WGS) entry which is preliminary data.</text>
</comment>
<evidence type="ECO:0000256" key="3">
    <source>
        <dbReference type="ARBA" id="ARBA00023163"/>
    </source>
</evidence>
<evidence type="ECO:0000313" key="6">
    <source>
        <dbReference type="EMBL" id="RLP69261.1"/>
    </source>
</evidence>
<evidence type="ECO:0000313" key="7">
    <source>
        <dbReference type="Proteomes" id="UP000275395"/>
    </source>
</evidence>
<dbReference type="AlphaFoldDB" id="A0A3L6ZP05"/>
<evidence type="ECO:0000256" key="4">
    <source>
        <dbReference type="PROSITE-ProRule" id="PRU00335"/>
    </source>
</evidence>
<dbReference type="PROSITE" id="PS01081">
    <property type="entry name" value="HTH_TETR_1"/>
    <property type="match status" value="1"/>
</dbReference>
<dbReference type="GO" id="GO:0003700">
    <property type="term" value="F:DNA-binding transcription factor activity"/>
    <property type="evidence" value="ECO:0007669"/>
    <property type="project" value="TreeGrafter"/>
</dbReference>
<dbReference type="Pfam" id="PF00440">
    <property type="entry name" value="TetR_N"/>
    <property type="match status" value="1"/>
</dbReference>
<dbReference type="PANTHER" id="PTHR30055">
    <property type="entry name" value="HTH-TYPE TRANSCRIPTIONAL REGULATOR RUTR"/>
    <property type="match status" value="1"/>
</dbReference>
<dbReference type="SUPFAM" id="SSF46689">
    <property type="entry name" value="Homeodomain-like"/>
    <property type="match status" value="1"/>
</dbReference>
<dbReference type="EMBL" id="RCUW01000005">
    <property type="protein sequence ID" value="RLP69261.1"/>
    <property type="molecule type" value="Genomic_DNA"/>
</dbReference>
<dbReference type="PANTHER" id="PTHR30055:SF238">
    <property type="entry name" value="MYCOFACTOCIN BIOSYNTHESIS TRANSCRIPTIONAL REGULATOR MFTR-RELATED"/>
    <property type="match status" value="1"/>
</dbReference>
<gene>
    <name evidence="6" type="ORF">D9V30_08085</name>
</gene>
<dbReference type="InterPro" id="IPR001647">
    <property type="entry name" value="HTH_TetR"/>
</dbReference>
<proteinExistence type="predicted"/>
<reference evidence="6 7" key="1">
    <citation type="submission" date="2018-10" db="EMBL/GenBank/DDBJ databases">
        <authorList>
            <person name="Li J."/>
        </authorList>
    </citation>
    <scope>NUCLEOTIDE SEQUENCE [LARGE SCALE GENOMIC DNA]</scope>
    <source>
        <strain evidence="6 7">JCM 30549</strain>
    </source>
</reference>
<accession>A0A3L6ZP05</accession>
<evidence type="ECO:0000256" key="1">
    <source>
        <dbReference type="ARBA" id="ARBA00023015"/>
    </source>
</evidence>
<organism evidence="6 7">
    <name type="scientific">Mycetocola reblochoni</name>
    <dbReference type="NCBI Taxonomy" id="331618"/>
    <lineage>
        <taxon>Bacteria</taxon>
        <taxon>Bacillati</taxon>
        <taxon>Actinomycetota</taxon>
        <taxon>Actinomycetes</taxon>
        <taxon>Micrococcales</taxon>
        <taxon>Microbacteriaceae</taxon>
        <taxon>Mycetocola</taxon>
    </lineage>
</organism>
<dbReference type="InterPro" id="IPR009057">
    <property type="entry name" value="Homeodomain-like_sf"/>
</dbReference>
<dbReference type="InterPro" id="IPR023772">
    <property type="entry name" value="DNA-bd_HTH_TetR-type_CS"/>
</dbReference>
<dbReference type="InterPro" id="IPR050109">
    <property type="entry name" value="HTH-type_TetR-like_transc_reg"/>
</dbReference>
<evidence type="ECO:0000259" key="5">
    <source>
        <dbReference type="PROSITE" id="PS50977"/>
    </source>
</evidence>
<evidence type="ECO:0000256" key="2">
    <source>
        <dbReference type="ARBA" id="ARBA00023125"/>
    </source>
</evidence>
<name>A0A3L6ZP05_9MICO</name>
<keyword evidence="1" id="KW-0805">Transcription regulation</keyword>
<dbReference type="Proteomes" id="UP000275395">
    <property type="component" value="Unassembled WGS sequence"/>
</dbReference>
<keyword evidence="2 4" id="KW-0238">DNA-binding</keyword>
<feature type="domain" description="HTH tetR-type" evidence="5">
    <location>
        <begin position="2"/>
        <end position="62"/>
    </location>
</feature>
<protein>
    <submittedName>
        <fullName evidence="6">TetR family transcriptional regulator</fullName>
    </submittedName>
</protein>
<feature type="DNA-binding region" description="H-T-H motif" evidence="4">
    <location>
        <begin position="25"/>
        <end position="44"/>
    </location>
</feature>
<dbReference type="GO" id="GO:0000976">
    <property type="term" value="F:transcription cis-regulatory region binding"/>
    <property type="evidence" value="ECO:0007669"/>
    <property type="project" value="TreeGrafter"/>
</dbReference>